<feature type="domain" description="SH2" evidence="3">
    <location>
        <begin position="287"/>
        <end position="382"/>
    </location>
</feature>
<dbReference type="PANTHER" id="PTHR15127">
    <property type="entry name" value="HEAVYWEIGHT, ISOFORM A"/>
    <property type="match status" value="1"/>
</dbReference>
<dbReference type="OrthoDB" id="5914531at2759"/>
<gene>
    <name evidence="6" type="ORF">FNK824_LOCUS8600</name>
    <name evidence="7" type="ORF">OTI717_LOCUS16465</name>
    <name evidence="4" type="ORF">RFH988_LOCUS16957</name>
    <name evidence="5" type="ORF">SEV965_LOCUS19970</name>
</gene>
<dbReference type="GO" id="GO:0001784">
    <property type="term" value="F:phosphotyrosine residue binding"/>
    <property type="evidence" value="ECO:0007669"/>
    <property type="project" value="TreeGrafter"/>
</dbReference>
<evidence type="ECO:0000256" key="2">
    <source>
        <dbReference type="PROSITE-ProRule" id="PRU00191"/>
    </source>
</evidence>
<dbReference type="Proteomes" id="UP000663874">
    <property type="component" value="Unassembled WGS sequence"/>
</dbReference>
<protein>
    <recommendedName>
        <fullName evidence="3">SH2 domain-containing protein</fullName>
    </recommendedName>
</protein>
<dbReference type="PANTHER" id="PTHR15127:SF32">
    <property type="entry name" value="HEAVYWEIGHT, ISOFORM A"/>
    <property type="match status" value="1"/>
</dbReference>
<dbReference type="Proteomes" id="UP000663823">
    <property type="component" value="Unassembled WGS sequence"/>
</dbReference>
<evidence type="ECO:0000313" key="5">
    <source>
        <dbReference type="EMBL" id="CAF1179439.1"/>
    </source>
</evidence>
<dbReference type="Proteomes" id="UP000663889">
    <property type="component" value="Unassembled WGS sequence"/>
</dbReference>
<evidence type="ECO:0000313" key="6">
    <source>
        <dbReference type="EMBL" id="CAF3692425.1"/>
    </source>
</evidence>
<dbReference type="PROSITE" id="PS50001">
    <property type="entry name" value="SH2"/>
    <property type="match status" value="1"/>
</dbReference>
<evidence type="ECO:0000313" key="7">
    <source>
        <dbReference type="EMBL" id="CAF3767457.1"/>
    </source>
</evidence>
<evidence type="ECO:0000259" key="3">
    <source>
        <dbReference type="PROSITE" id="PS50001"/>
    </source>
</evidence>
<dbReference type="EMBL" id="CAJNOO010000887">
    <property type="protein sequence ID" value="CAF1055318.1"/>
    <property type="molecule type" value="Genomic_DNA"/>
</dbReference>
<dbReference type="AlphaFoldDB" id="A0A814KPV6"/>
<dbReference type="PRINTS" id="PR00401">
    <property type="entry name" value="SH2DOMAIN"/>
</dbReference>
<dbReference type="Gene3D" id="3.30.505.10">
    <property type="entry name" value="SH2 domain"/>
    <property type="match status" value="1"/>
</dbReference>
<organism evidence="4 8">
    <name type="scientific">Rotaria sordida</name>
    <dbReference type="NCBI Taxonomy" id="392033"/>
    <lineage>
        <taxon>Eukaryota</taxon>
        <taxon>Metazoa</taxon>
        <taxon>Spiralia</taxon>
        <taxon>Gnathifera</taxon>
        <taxon>Rotifera</taxon>
        <taxon>Eurotatoria</taxon>
        <taxon>Bdelloidea</taxon>
        <taxon>Philodinida</taxon>
        <taxon>Philodinidae</taxon>
        <taxon>Rotaria</taxon>
    </lineage>
</organism>
<accession>A0A814KPV6</accession>
<dbReference type="Pfam" id="PF00017">
    <property type="entry name" value="SH2"/>
    <property type="match status" value="1"/>
</dbReference>
<dbReference type="Proteomes" id="UP000663882">
    <property type="component" value="Unassembled WGS sequence"/>
</dbReference>
<dbReference type="SMART" id="SM00252">
    <property type="entry name" value="SH2"/>
    <property type="match status" value="1"/>
</dbReference>
<dbReference type="EMBL" id="CAJOBE010000855">
    <property type="protein sequence ID" value="CAF3692425.1"/>
    <property type="molecule type" value="Genomic_DNA"/>
</dbReference>
<reference evidence="4" key="1">
    <citation type="submission" date="2021-02" db="EMBL/GenBank/DDBJ databases">
        <authorList>
            <person name="Nowell W R."/>
        </authorList>
    </citation>
    <scope>NUCLEOTIDE SEQUENCE</scope>
</reference>
<keyword evidence="1 2" id="KW-0727">SH2 domain</keyword>
<comment type="caution">
    <text evidence="4">The sequence shown here is derived from an EMBL/GenBank/DDBJ whole genome shotgun (WGS) entry which is preliminary data.</text>
</comment>
<proteinExistence type="predicted"/>
<dbReference type="SUPFAM" id="SSF55550">
    <property type="entry name" value="SH2 domain"/>
    <property type="match status" value="1"/>
</dbReference>
<dbReference type="EMBL" id="CAJNOU010001272">
    <property type="protein sequence ID" value="CAF1179439.1"/>
    <property type="molecule type" value="Genomic_DNA"/>
</dbReference>
<evidence type="ECO:0000313" key="4">
    <source>
        <dbReference type="EMBL" id="CAF1055318.1"/>
    </source>
</evidence>
<dbReference type="EMBL" id="CAJOAX010002056">
    <property type="protein sequence ID" value="CAF3767457.1"/>
    <property type="molecule type" value="Genomic_DNA"/>
</dbReference>
<evidence type="ECO:0000256" key="1">
    <source>
        <dbReference type="ARBA" id="ARBA00022999"/>
    </source>
</evidence>
<dbReference type="InterPro" id="IPR051846">
    <property type="entry name" value="SH2_domain_adapters"/>
</dbReference>
<evidence type="ECO:0000313" key="8">
    <source>
        <dbReference type="Proteomes" id="UP000663882"/>
    </source>
</evidence>
<dbReference type="InterPro" id="IPR036860">
    <property type="entry name" value="SH2_dom_sf"/>
</dbReference>
<sequence>MSPITTTMRSSSFQSCGISEESYCAPWDLKIQKEKFKLLNEQCQISSSNTSTPLVKNLLHSSNINNQSTSSSLNHNHRNKSLHQTCLAPTSSSSTKKSLIQLDLIPPELPPLPPGGLVPLCQCGINNNIRNKNSIIENLDLSFKKNSHCLNTHTICSGTDTSHSFLFALTSPSNKRSKTINTTTTTDNTQPISFEASLFHFKHLNSSIQNNSLHKIQTTYDQPWDNLQTCFFNNLSLTNNRNGGSLQKMSNTEQTKQYCSSSSSNSLTSTCQHLEDIRKIPIDCYFWYHHAMSRREAENILQSRPSGSFLVRQSESGNHNDYSLSIRTIKGCMHMRICYSEGFYILGECSRPFSSVSCMIKYFSQTSVPIRDAAHIKLGTPVLRWEILTSSSSLSNEALL</sequence>
<dbReference type="InterPro" id="IPR000980">
    <property type="entry name" value="SH2"/>
</dbReference>
<name>A0A814KPV6_9BILA</name>